<accession>A0A8T2VCJ7</accession>
<sequence>MLYYDGHTDQRVKLYGLTIAITSRAMICNIRKATELQLSAQQHFCTYQKTKLICSLLYEEEIKLLD</sequence>
<protein>
    <submittedName>
        <fullName evidence="1">Uncharacterized protein</fullName>
    </submittedName>
</protein>
<name>A0A8T2VCJ7_CERRI</name>
<dbReference type="Proteomes" id="UP000825935">
    <property type="component" value="Chromosome 2"/>
</dbReference>
<proteinExistence type="predicted"/>
<keyword evidence="2" id="KW-1185">Reference proteome</keyword>
<organism evidence="1 2">
    <name type="scientific">Ceratopteris richardii</name>
    <name type="common">Triangle waterfern</name>
    <dbReference type="NCBI Taxonomy" id="49495"/>
    <lineage>
        <taxon>Eukaryota</taxon>
        <taxon>Viridiplantae</taxon>
        <taxon>Streptophyta</taxon>
        <taxon>Embryophyta</taxon>
        <taxon>Tracheophyta</taxon>
        <taxon>Polypodiopsida</taxon>
        <taxon>Polypodiidae</taxon>
        <taxon>Polypodiales</taxon>
        <taxon>Pteridineae</taxon>
        <taxon>Pteridaceae</taxon>
        <taxon>Parkerioideae</taxon>
        <taxon>Ceratopteris</taxon>
    </lineage>
</organism>
<evidence type="ECO:0000313" key="2">
    <source>
        <dbReference type="Proteomes" id="UP000825935"/>
    </source>
</evidence>
<reference evidence="1" key="1">
    <citation type="submission" date="2021-08" db="EMBL/GenBank/DDBJ databases">
        <title>WGS assembly of Ceratopteris richardii.</title>
        <authorList>
            <person name="Marchant D.B."/>
            <person name="Chen G."/>
            <person name="Jenkins J."/>
            <person name="Shu S."/>
            <person name="Leebens-Mack J."/>
            <person name="Grimwood J."/>
            <person name="Schmutz J."/>
            <person name="Soltis P."/>
            <person name="Soltis D."/>
            <person name="Chen Z.-H."/>
        </authorList>
    </citation>
    <scope>NUCLEOTIDE SEQUENCE</scope>
    <source>
        <strain evidence="1">Whitten #5841</strain>
        <tissue evidence="1">Leaf</tissue>
    </source>
</reference>
<gene>
    <name evidence="1" type="ORF">KP509_02G047800</name>
</gene>
<evidence type="ECO:0000313" key="1">
    <source>
        <dbReference type="EMBL" id="KAH7443714.1"/>
    </source>
</evidence>
<dbReference type="AlphaFoldDB" id="A0A8T2VCJ7"/>
<dbReference type="EMBL" id="CM035407">
    <property type="protein sequence ID" value="KAH7443714.1"/>
    <property type="molecule type" value="Genomic_DNA"/>
</dbReference>
<comment type="caution">
    <text evidence="1">The sequence shown here is derived from an EMBL/GenBank/DDBJ whole genome shotgun (WGS) entry which is preliminary data.</text>
</comment>